<dbReference type="AlphaFoldDB" id="A0AAV7KHC8"/>
<comment type="caution">
    <text evidence="2">The sequence shown here is derived from an EMBL/GenBank/DDBJ whole genome shotgun (WGS) entry which is preliminary data.</text>
</comment>
<dbReference type="EMBL" id="JAKMXF010000044">
    <property type="protein sequence ID" value="KAI6659979.1"/>
    <property type="molecule type" value="Genomic_DNA"/>
</dbReference>
<evidence type="ECO:0000313" key="2">
    <source>
        <dbReference type="EMBL" id="KAI6659979.1"/>
    </source>
</evidence>
<feature type="transmembrane region" description="Helical" evidence="1">
    <location>
        <begin position="451"/>
        <end position="475"/>
    </location>
</feature>
<gene>
    <name evidence="2" type="ORF">LOD99_14320</name>
</gene>
<keyword evidence="1" id="KW-0812">Transmembrane</keyword>
<feature type="transmembrane region" description="Helical" evidence="1">
    <location>
        <begin position="242"/>
        <end position="262"/>
    </location>
</feature>
<evidence type="ECO:0000313" key="3">
    <source>
        <dbReference type="Proteomes" id="UP001165289"/>
    </source>
</evidence>
<proteinExistence type="predicted"/>
<feature type="transmembrane region" description="Helical" evidence="1">
    <location>
        <begin position="417"/>
        <end position="439"/>
    </location>
</feature>
<keyword evidence="1" id="KW-1133">Transmembrane helix</keyword>
<keyword evidence="3" id="KW-1185">Reference proteome</keyword>
<protein>
    <recommendedName>
        <fullName evidence="4">Transmembrane protein</fullName>
    </recommendedName>
</protein>
<accession>A0AAV7KHC8</accession>
<keyword evidence="1" id="KW-0472">Membrane</keyword>
<evidence type="ECO:0008006" key="4">
    <source>
        <dbReference type="Google" id="ProtNLM"/>
    </source>
</evidence>
<feature type="transmembrane region" description="Helical" evidence="1">
    <location>
        <begin position="45"/>
        <end position="72"/>
    </location>
</feature>
<organism evidence="2 3">
    <name type="scientific">Oopsacas minuta</name>
    <dbReference type="NCBI Taxonomy" id="111878"/>
    <lineage>
        <taxon>Eukaryota</taxon>
        <taxon>Metazoa</taxon>
        <taxon>Porifera</taxon>
        <taxon>Hexactinellida</taxon>
        <taxon>Hexasterophora</taxon>
        <taxon>Lyssacinosida</taxon>
        <taxon>Leucopsacidae</taxon>
        <taxon>Oopsacas</taxon>
    </lineage>
</organism>
<feature type="transmembrane region" description="Helical" evidence="1">
    <location>
        <begin position="325"/>
        <end position="343"/>
    </location>
</feature>
<feature type="transmembrane region" description="Helical" evidence="1">
    <location>
        <begin position="12"/>
        <end position="33"/>
    </location>
</feature>
<dbReference type="Proteomes" id="UP001165289">
    <property type="component" value="Unassembled WGS sequence"/>
</dbReference>
<sequence>MNIRNSWVTLSILLSLVFMDLVLLAGYLALIGLSYQKARAGNLEYYVYLVADTIFAFILALILTLTGIVFVMHERLVKAPRKGILREDIEMMKLNSNQYLSIDFIPSDDTVIQDSEDTGAPVVTTNHQGAQAKFILHDTPFLSQDQMENAPALKLSGEGTQIKPSRFTIKDNPDTDITYKPFVFKQLSPLTILSCVAMYGSFILLLLGLTSFAWAIVIAQYYRALSYKIGWTFAFVDFMSGILAPFLLLCSITIATFVLSYFTRQEISLRSAISPLLNSVHLLKHSDGSVYWLVGGRFKYNLLYGKYMRNLNNKHPWIESHYSTWAFWVVICIALMFSFSQFINLTVISERTSTTCITDFDCFLAIHPFTFEHIICPAGGNGTFDITFMRNNSVARLPNDTALYCFQYLNFGFDSNLFLALGSTFALYLFGIALFYRIFNATAIFIQIKNTRLWSLPLFIIGFVCILFVIVLYLLNGLHLFLFNIIQFFGILQLSVYFMVIGVLVLAYFHQDEVKKNV</sequence>
<feature type="transmembrane region" description="Helical" evidence="1">
    <location>
        <begin position="190"/>
        <end position="222"/>
    </location>
</feature>
<evidence type="ECO:0000256" key="1">
    <source>
        <dbReference type="SAM" id="Phobius"/>
    </source>
</evidence>
<name>A0AAV7KHC8_9METZ</name>
<reference evidence="2 3" key="1">
    <citation type="journal article" date="2023" name="BMC Biol.">
        <title>The compact genome of the sponge Oopsacas minuta (Hexactinellida) is lacking key metazoan core genes.</title>
        <authorList>
            <person name="Santini S."/>
            <person name="Schenkelaars Q."/>
            <person name="Jourda C."/>
            <person name="Duchesne M."/>
            <person name="Belahbib H."/>
            <person name="Rocher C."/>
            <person name="Selva M."/>
            <person name="Riesgo A."/>
            <person name="Vervoort M."/>
            <person name="Leys S.P."/>
            <person name="Kodjabachian L."/>
            <person name="Le Bivic A."/>
            <person name="Borchiellini C."/>
            <person name="Claverie J.M."/>
            <person name="Renard E."/>
        </authorList>
    </citation>
    <scope>NUCLEOTIDE SEQUENCE [LARGE SCALE GENOMIC DNA]</scope>
    <source>
        <strain evidence="2">SPO-2</strain>
    </source>
</reference>
<feature type="transmembrane region" description="Helical" evidence="1">
    <location>
        <begin position="481"/>
        <end position="509"/>
    </location>
</feature>